<name>A0A917RGU5_9ACTN</name>
<dbReference type="GO" id="GO:0000287">
    <property type="term" value="F:magnesium ion binding"/>
    <property type="evidence" value="ECO:0007669"/>
    <property type="project" value="InterPro"/>
</dbReference>
<dbReference type="Gene3D" id="3.90.470.20">
    <property type="entry name" value="4'-phosphopantetheinyl transferase domain"/>
    <property type="match status" value="2"/>
</dbReference>
<gene>
    <name evidence="4" type="ORF">GCM10010094_78350</name>
</gene>
<dbReference type="InterPro" id="IPR008278">
    <property type="entry name" value="4-PPantetheinyl_Trfase_dom"/>
</dbReference>
<dbReference type="InterPro" id="IPR037143">
    <property type="entry name" value="4-PPantetheinyl_Trfase_dom_sf"/>
</dbReference>
<accession>A0A917RGU5</accession>
<evidence type="ECO:0000313" key="4">
    <source>
        <dbReference type="EMBL" id="GGL05883.1"/>
    </source>
</evidence>
<evidence type="ECO:0000256" key="2">
    <source>
        <dbReference type="ARBA" id="ARBA00022679"/>
    </source>
</evidence>
<reference evidence="4" key="2">
    <citation type="submission" date="2020-09" db="EMBL/GenBank/DDBJ databases">
        <authorList>
            <person name="Sun Q."/>
            <person name="Ohkuma M."/>
        </authorList>
    </citation>
    <scope>NUCLEOTIDE SEQUENCE</scope>
    <source>
        <strain evidence="4">JCM 3035</strain>
    </source>
</reference>
<protein>
    <recommendedName>
        <fullName evidence="3">4'-phosphopantetheinyl transferase domain-containing protein</fullName>
    </recommendedName>
</protein>
<comment type="caution">
    <text evidence="4">The sequence shown here is derived from an EMBL/GenBank/DDBJ whole genome shotgun (WGS) entry which is preliminary data.</text>
</comment>
<dbReference type="InterPro" id="IPR050559">
    <property type="entry name" value="P-Pant_transferase_sf"/>
</dbReference>
<feature type="domain" description="4'-phosphopantetheinyl transferase" evidence="3">
    <location>
        <begin position="142"/>
        <end position="247"/>
    </location>
</feature>
<keyword evidence="5" id="KW-1185">Reference proteome</keyword>
<dbReference type="GO" id="GO:0019878">
    <property type="term" value="P:lysine biosynthetic process via aminoadipic acid"/>
    <property type="evidence" value="ECO:0007669"/>
    <property type="project" value="TreeGrafter"/>
</dbReference>
<dbReference type="GO" id="GO:0008897">
    <property type="term" value="F:holo-[acyl-carrier-protein] synthase activity"/>
    <property type="evidence" value="ECO:0007669"/>
    <property type="project" value="InterPro"/>
</dbReference>
<evidence type="ECO:0000313" key="5">
    <source>
        <dbReference type="Proteomes" id="UP000637788"/>
    </source>
</evidence>
<evidence type="ECO:0000256" key="1">
    <source>
        <dbReference type="ARBA" id="ARBA00010990"/>
    </source>
</evidence>
<dbReference type="EMBL" id="BMPQ01000032">
    <property type="protein sequence ID" value="GGL05883.1"/>
    <property type="molecule type" value="Genomic_DNA"/>
</dbReference>
<dbReference type="Proteomes" id="UP000637788">
    <property type="component" value="Unassembled WGS sequence"/>
</dbReference>
<dbReference type="AlphaFoldDB" id="A0A917RGU5"/>
<proteinExistence type="inferred from homology"/>
<evidence type="ECO:0000259" key="3">
    <source>
        <dbReference type="Pfam" id="PF01648"/>
    </source>
</evidence>
<dbReference type="GO" id="GO:0005829">
    <property type="term" value="C:cytosol"/>
    <property type="evidence" value="ECO:0007669"/>
    <property type="project" value="TreeGrafter"/>
</dbReference>
<reference evidence="4" key="1">
    <citation type="journal article" date="2014" name="Int. J. Syst. Evol. Microbiol.">
        <title>Complete genome sequence of Corynebacterium casei LMG S-19264T (=DSM 44701T), isolated from a smear-ripened cheese.</title>
        <authorList>
            <consortium name="US DOE Joint Genome Institute (JGI-PGF)"/>
            <person name="Walter F."/>
            <person name="Albersmeier A."/>
            <person name="Kalinowski J."/>
            <person name="Ruckert C."/>
        </authorList>
    </citation>
    <scope>NUCLEOTIDE SEQUENCE</scope>
    <source>
        <strain evidence="4">JCM 3035</strain>
    </source>
</reference>
<dbReference type="PANTHER" id="PTHR12215">
    <property type="entry name" value="PHOSPHOPANTETHEINE TRANSFERASE"/>
    <property type="match status" value="1"/>
</dbReference>
<sequence length="292" mass="31843">MTAPGKVSPGRTFGEPIMITGPRGDWNRVRRDLATHASAVLYAQLDDWRPERAGGPRLRALLGRDWARYLDLTHPEVRTRFASSRVLLKFAAGAALHVPPQSVELGYTPSGRPYLHGYDGVQISLSHTEDLLLVGLATGAVIGVDAERADRRLYGAGLGRHVCTPREVELVEAMPPEERDPTLVRLWTLKEAYSKAIGLGMQFRFTDFGFETDGTPTEVRRPDGTPGTGSEWSFRTHSLLGRYTVSVAVGDSGFGVTTDTQAHTMLDDGIVDALAEALGAEETGRSGGDDWW</sequence>
<keyword evidence="2" id="KW-0808">Transferase</keyword>
<dbReference type="Pfam" id="PF01648">
    <property type="entry name" value="ACPS"/>
    <property type="match status" value="1"/>
</dbReference>
<comment type="similarity">
    <text evidence="1">Belongs to the P-Pant transferase superfamily. Gsp/Sfp/HetI/AcpT family.</text>
</comment>
<dbReference type="PANTHER" id="PTHR12215:SF10">
    <property type="entry name" value="L-AMINOADIPATE-SEMIALDEHYDE DEHYDROGENASE-PHOSPHOPANTETHEINYL TRANSFERASE"/>
    <property type="match status" value="1"/>
</dbReference>
<organism evidence="4 5">
    <name type="scientific">Streptomyces flaveus</name>
    <dbReference type="NCBI Taxonomy" id="66370"/>
    <lineage>
        <taxon>Bacteria</taxon>
        <taxon>Bacillati</taxon>
        <taxon>Actinomycetota</taxon>
        <taxon>Actinomycetes</taxon>
        <taxon>Kitasatosporales</taxon>
        <taxon>Streptomycetaceae</taxon>
        <taxon>Streptomyces</taxon>
        <taxon>Streptomyces aurantiacus group</taxon>
    </lineage>
</organism>
<dbReference type="SUPFAM" id="SSF56214">
    <property type="entry name" value="4'-phosphopantetheinyl transferase"/>
    <property type="match status" value="2"/>
</dbReference>